<evidence type="ECO:0000313" key="3">
    <source>
        <dbReference type="Proteomes" id="UP000315010"/>
    </source>
</evidence>
<dbReference type="PANTHER" id="PTHR40115:SF1">
    <property type="entry name" value="INNER MEMBRANE PROTEIN WITH PEPSY TM HELIX"/>
    <property type="match status" value="1"/>
</dbReference>
<feature type="transmembrane region" description="Helical" evidence="1">
    <location>
        <begin position="28"/>
        <end position="52"/>
    </location>
</feature>
<keyword evidence="1" id="KW-1133">Transmembrane helix</keyword>
<proteinExistence type="predicted"/>
<dbReference type="Pfam" id="PF16357">
    <property type="entry name" value="PepSY_TM_like_2"/>
    <property type="match status" value="1"/>
</dbReference>
<reference evidence="2 3" key="1">
    <citation type="submission" date="2019-02" db="EMBL/GenBank/DDBJ databases">
        <title>Deep-cultivation of Planctomycetes and their phenomic and genomic characterization uncovers novel biology.</title>
        <authorList>
            <person name="Wiegand S."/>
            <person name="Jogler M."/>
            <person name="Boedeker C."/>
            <person name="Pinto D."/>
            <person name="Vollmers J."/>
            <person name="Rivas-Marin E."/>
            <person name="Kohn T."/>
            <person name="Peeters S.H."/>
            <person name="Heuer A."/>
            <person name="Rast P."/>
            <person name="Oberbeckmann S."/>
            <person name="Bunk B."/>
            <person name="Jeske O."/>
            <person name="Meyerdierks A."/>
            <person name="Storesund J.E."/>
            <person name="Kallscheuer N."/>
            <person name="Luecker S."/>
            <person name="Lage O.M."/>
            <person name="Pohl T."/>
            <person name="Merkel B.J."/>
            <person name="Hornburger P."/>
            <person name="Mueller R.-W."/>
            <person name="Bruemmer F."/>
            <person name="Labrenz M."/>
            <person name="Spormann A.M."/>
            <person name="Op Den Camp H."/>
            <person name="Overmann J."/>
            <person name="Amann R."/>
            <person name="Jetten M.S.M."/>
            <person name="Mascher T."/>
            <person name="Medema M.H."/>
            <person name="Devos D.P."/>
            <person name="Kaster A.-K."/>
            <person name="Ovreas L."/>
            <person name="Rohde M."/>
            <person name="Galperin M.Y."/>
            <person name="Jogler C."/>
        </authorList>
    </citation>
    <scope>NUCLEOTIDE SEQUENCE [LARGE SCALE GENOMIC DNA]</scope>
    <source>
        <strain evidence="2 3">CA13</strain>
    </source>
</reference>
<accession>A0A5C5YVZ9</accession>
<feature type="transmembrane region" description="Helical" evidence="1">
    <location>
        <begin position="168"/>
        <end position="189"/>
    </location>
</feature>
<evidence type="ECO:0000256" key="1">
    <source>
        <dbReference type="SAM" id="Phobius"/>
    </source>
</evidence>
<dbReference type="RefSeq" id="WP_146393914.1">
    <property type="nucleotide sequence ID" value="NZ_SJPJ01000001.1"/>
</dbReference>
<keyword evidence="1" id="KW-0812">Transmembrane</keyword>
<dbReference type="Proteomes" id="UP000315010">
    <property type="component" value="Unassembled WGS sequence"/>
</dbReference>
<sequence length="218" mass="24592">MTNERSADLSTNSRVKPKRRASWTRTIIAWHWISSAISLVGMLLFAITGITLNHASQIESKPVTETFTTELPQELQTLISTQKHEGTAALHDDVTSWLRVQFSRSIGARNVEWSEHEVYVSIPGPGSDAWLAIDLESGNVEYEQTRRGWVSYLNDLHKGRNTGETWKWFLDLFAVATLVFCLTGLLLLAKHAKRRHMTWPLVALGLVAPLLVVILLIH</sequence>
<dbReference type="PANTHER" id="PTHR40115">
    <property type="entry name" value="INNER MEMBRANE PROTEIN WITH PEPSY TM HELIX"/>
    <property type="match status" value="1"/>
</dbReference>
<organism evidence="2 3">
    <name type="scientific">Novipirellula herctigrandis</name>
    <dbReference type="NCBI Taxonomy" id="2527986"/>
    <lineage>
        <taxon>Bacteria</taxon>
        <taxon>Pseudomonadati</taxon>
        <taxon>Planctomycetota</taxon>
        <taxon>Planctomycetia</taxon>
        <taxon>Pirellulales</taxon>
        <taxon>Pirellulaceae</taxon>
        <taxon>Novipirellula</taxon>
    </lineage>
</organism>
<dbReference type="AlphaFoldDB" id="A0A5C5YVZ9"/>
<keyword evidence="1" id="KW-0472">Membrane</keyword>
<feature type="transmembrane region" description="Helical" evidence="1">
    <location>
        <begin position="201"/>
        <end position="217"/>
    </location>
</feature>
<keyword evidence="3" id="KW-1185">Reference proteome</keyword>
<comment type="caution">
    <text evidence="2">The sequence shown here is derived from an EMBL/GenBank/DDBJ whole genome shotgun (WGS) entry which is preliminary data.</text>
</comment>
<dbReference type="InterPro" id="IPR032307">
    <property type="entry name" value="PepSY_TM-like_2"/>
</dbReference>
<protein>
    <submittedName>
        <fullName evidence="2">PepSY-associated TM helix</fullName>
    </submittedName>
</protein>
<evidence type="ECO:0000313" key="2">
    <source>
        <dbReference type="EMBL" id="TWT78813.1"/>
    </source>
</evidence>
<gene>
    <name evidence="2" type="ORF">CA13_02100</name>
</gene>
<name>A0A5C5YVZ9_9BACT</name>
<dbReference type="EMBL" id="SJPJ01000001">
    <property type="protein sequence ID" value="TWT78813.1"/>
    <property type="molecule type" value="Genomic_DNA"/>
</dbReference>
<dbReference type="OrthoDB" id="27171at2"/>